<organism evidence="4 5">
    <name type="scientific">Parabacteroides merdae</name>
    <dbReference type="NCBI Taxonomy" id="46503"/>
    <lineage>
        <taxon>Bacteria</taxon>
        <taxon>Pseudomonadati</taxon>
        <taxon>Bacteroidota</taxon>
        <taxon>Bacteroidia</taxon>
        <taxon>Bacteroidales</taxon>
        <taxon>Tannerellaceae</taxon>
        <taxon>Parabacteroides</taxon>
    </lineage>
</organism>
<keyword evidence="1" id="KW-0812">Transmembrane</keyword>
<dbReference type="AlphaFoldDB" id="A0A414XJR9"/>
<gene>
    <name evidence="4" type="ORF">DW191_18745</name>
    <name evidence="3" type="ORF">DW986_09030</name>
</gene>
<sequence length="333" mass="38940">MHFYIKQFWLKQWPRIISVIAIYVIVWVGYWYISEHLDISERIKLIMQDLRMPLAWLTALSGVFYSIIKNPISIHETIEKHFKRKSYRGMLGIQNDLEQDLELLIKSVANKPEGEQIILFVDDIDRCETTKILNVVNSLRLILENSEIQKRMIVICSVDPNKFVDAYCSNKFGDGYNYTEEQREEAKKHLDKLFIFGIGLPSLDQTQQIEYLKKLYNPHEEESITQPPFSTNREKHSFIAIPDRKELTELTDNKLGEYLSEYLKENHIVGLTPRAIRIIYYRLLFANNIMASGEALIKEETLEKIIKLSIHIDHSNLDIETAGSDVIDMVVPY</sequence>
<dbReference type="InterPro" id="IPR011646">
    <property type="entry name" value="KAP_P-loop"/>
</dbReference>
<feature type="domain" description="KAP NTPase" evidence="2">
    <location>
        <begin position="95"/>
        <end position="281"/>
    </location>
</feature>
<evidence type="ECO:0000313" key="4">
    <source>
        <dbReference type="EMBL" id="RHH74116.1"/>
    </source>
</evidence>
<dbReference type="InterPro" id="IPR052754">
    <property type="entry name" value="NTPase_KAP_P-loop"/>
</dbReference>
<accession>A0A414XJR9</accession>
<dbReference type="EMBL" id="QRKC01000014">
    <property type="protein sequence ID" value="RHH74116.1"/>
    <property type="molecule type" value="Genomic_DNA"/>
</dbReference>
<proteinExistence type="predicted"/>
<keyword evidence="1" id="KW-0472">Membrane</keyword>
<feature type="transmembrane region" description="Helical" evidence="1">
    <location>
        <begin position="12"/>
        <end position="33"/>
    </location>
</feature>
<feature type="transmembrane region" description="Helical" evidence="1">
    <location>
        <begin position="54"/>
        <end position="72"/>
    </location>
</feature>
<dbReference type="EMBL" id="QSEF01000010">
    <property type="protein sequence ID" value="RGZ48707.1"/>
    <property type="molecule type" value="Genomic_DNA"/>
</dbReference>
<dbReference type="PANTHER" id="PTHR22674">
    <property type="entry name" value="NTPASE, KAP FAMILY P-LOOP DOMAIN-CONTAINING 1"/>
    <property type="match status" value="1"/>
</dbReference>
<evidence type="ECO:0000313" key="6">
    <source>
        <dbReference type="Proteomes" id="UP000285173"/>
    </source>
</evidence>
<keyword evidence="1" id="KW-1133">Transmembrane helix</keyword>
<dbReference type="Proteomes" id="UP000283732">
    <property type="component" value="Unassembled WGS sequence"/>
</dbReference>
<evidence type="ECO:0000313" key="5">
    <source>
        <dbReference type="Proteomes" id="UP000283732"/>
    </source>
</evidence>
<dbReference type="Proteomes" id="UP000285173">
    <property type="component" value="Unassembled WGS sequence"/>
</dbReference>
<protein>
    <recommendedName>
        <fullName evidence="2">KAP NTPase domain-containing protein</fullName>
    </recommendedName>
</protein>
<reference evidence="5 6" key="1">
    <citation type="submission" date="2018-08" db="EMBL/GenBank/DDBJ databases">
        <title>A genome reference for cultivated species of the human gut microbiota.</title>
        <authorList>
            <person name="Zou Y."/>
            <person name="Xue W."/>
            <person name="Luo G."/>
        </authorList>
    </citation>
    <scope>NUCLEOTIDE SEQUENCE [LARGE SCALE GENOMIC DNA]</scope>
    <source>
        <strain evidence="4 5">AM16-50</strain>
        <strain evidence="3 6">AM50-15</strain>
    </source>
</reference>
<evidence type="ECO:0000256" key="1">
    <source>
        <dbReference type="SAM" id="Phobius"/>
    </source>
</evidence>
<dbReference type="PANTHER" id="PTHR22674:SF6">
    <property type="entry name" value="NTPASE KAP FAMILY P-LOOP DOMAIN-CONTAINING PROTEIN 1"/>
    <property type="match status" value="1"/>
</dbReference>
<comment type="caution">
    <text evidence="4">The sequence shown here is derived from an EMBL/GenBank/DDBJ whole genome shotgun (WGS) entry which is preliminary data.</text>
</comment>
<name>A0A414XJR9_9BACT</name>
<evidence type="ECO:0000313" key="3">
    <source>
        <dbReference type="EMBL" id="RGZ48707.1"/>
    </source>
</evidence>
<evidence type="ECO:0000259" key="2">
    <source>
        <dbReference type="Pfam" id="PF07693"/>
    </source>
</evidence>
<dbReference type="Pfam" id="PF07693">
    <property type="entry name" value="KAP_NTPase"/>
    <property type="match status" value="1"/>
</dbReference>